<evidence type="ECO:0000256" key="2">
    <source>
        <dbReference type="ARBA" id="ARBA00022574"/>
    </source>
</evidence>
<dbReference type="PANTHER" id="PTHR13831">
    <property type="entry name" value="MEMBER OF THE HIR1 FAMILY OF WD-REPEAT PROTEINS"/>
    <property type="match status" value="1"/>
</dbReference>
<proteinExistence type="predicted"/>
<feature type="compositionally biased region" description="Basic and acidic residues" evidence="6">
    <location>
        <begin position="517"/>
        <end position="533"/>
    </location>
</feature>
<evidence type="ECO:0000313" key="9">
    <source>
        <dbReference type="Proteomes" id="UP001620626"/>
    </source>
</evidence>
<evidence type="ECO:0000256" key="4">
    <source>
        <dbReference type="ARBA" id="ARBA00022853"/>
    </source>
</evidence>
<keyword evidence="9" id="KW-1185">Reference proteome</keyword>
<dbReference type="PANTHER" id="PTHR13831:SF0">
    <property type="entry name" value="PROTEIN HIRA"/>
    <property type="match status" value="1"/>
</dbReference>
<feature type="compositionally biased region" description="Low complexity" evidence="6">
    <location>
        <begin position="50"/>
        <end position="63"/>
    </location>
</feature>
<dbReference type="AlphaFoldDB" id="A0ABD2I2E3"/>
<name>A0ABD2I2E3_9BILA</name>
<reference evidence="8 9" key="1">
    <citation type="submission" date="2024-10" db="EMBL/GenBank/DDBJ databases">
        <authorList>
            <person name="Kim D."/>
        </authorList>
    </citation>
    <scope>NUCLEOTIDE SEQUENCE [LARGE SCALE GENOMIC DNA]</scope>
    <source>
        <strain evidence="8">BH-2024</strain>
    </source>
</reference>
<dbReference type="InterPro" id="IPR031120">
    <property type="entry name" value="HIR1-like"/>
</dbReference>
<keyword evidence="5" id="KW-0539">Nucleus</keyword>
<evidence type="ECO:0000313" key="8">
    <source>
        <dbReference type="EMBL" id="KAL3073197.1"/>
    </source>
</evidence>
<keyword evidence="3" id="KW-0677">Repeat</keyword>
<feature type="region of interest" description="Disordered" evidence="6">
    <location>
        <begin position="513"/>
        <end position="533"/>
    </location>
</feature>
<organism evidence="8 9">
    <name type="scientific">Heterodera trifolii</name>
    <dbReference type="NCBI Taxonomy" id="157864"/>
    <lineage>
        <taxon>Eukaryota</taxon>
        <taxon>Metazoa</taxon>
        <taxon>Ecdysozoa</taxon>
        <taxon>Nematoda</taxon>
        <taxon>Chromadorea</taxon>
        <taxon>Rhabditida</taxon>
        <taxon>Tylenchina</taxon>
        <taxon>Tylenchomorpha</taxon>
        <taxon>Tylenchoidea</taxon>
        <taxon>Heteroderidae</taxon>
        <taxon>Heteroderinae</taxon>
        <taxon>Heterodera</taxon>
    </lineage>
</organism>
<evidence type="ECO:0000256" key="5">
    <source>
        <dbReference type="ARBA" id="ARBA00023242"/>
    </source>
</evidence>
<evidence type="ECO:0000259" key="7">
    <source>
        <dbReference type="Pfam" id="PF07569"/>
    </source>
</evidence>
<dbReference type="GO" id="GO:0006325">
    <property type="term" value="P:chromatin organization"/>
    <property type="evidence" value="ECO:0007669"/>
    <property type="project" value="UniProtKB-KW"/>
</dbReference>
<keyword evidence="2" id="KW-0853">WD repeat</keyword>
<dbReference type="EMBL" id="JBICBT010001324">
    <property type="protein sequence ID" value="KAL3073197.1"/>
    <property type="molecule type" value="Genomic_DNA"/>
</dbReference>
<evidence type="ECO:0000256" key="3">
    <source>
        <dbReference type="ARBA" id="ARBA00022737"/>
    </source>
</evidence>
<feature type="region of interest" description="Disordered" evidence="6">
    <location>
        <begin position="24"/>
        <end position="124"/>
    </location>
</feature>
<protein>
    <recommendedName>
        <fullName evidence="7">Protein HIRA-like C-terminal domain-containing protein</fullName>
    </recommendedName>
</protein>
<gene>
    <name evidence="8" type="ORF">niasHT_035473</name>
</gene>
<comment type="subcellular location">
    <subcellularLocation>
        <location evidence="1">Nucleus</location>
    </subcellularLocation>
</comment>
<feature type="compositionally biased region" description="Basic and acidic residues" evidence="6">
    <location>
        <begin position="85"/>
        <end position="97"/>
    </location>
</feature>
<feature type="domain" description="Protein HIRA-like C-terminal" evidence="7">
    <location>
        <begin position="280"/>
        <end position="470"/>
    </location>
</feature>
<sequence length="547" mass="59800">MSELFGVVKPKKRKIQTIFLGSFNHSASLTPSDPLRNANSSVSAPPPPMALSSVDPSLPSSSSVPPPTNAQFSPIRRVLSPISRRRSDERRTEREIGEEQNGGHSSKWATNGTTTGENEGETALMSNNNHSQLSLEEGNCSLNGSATAAANGEEHQPLPELNLESGAELRPVPQMCHLQHNANKGLELPAPQAQKELEFRLKLGPTAQIDRIVVQNSLSNKRTLKGARVVAKFGRDTKWQHIVPSPVLLIRANRVWTVLCLEDSSLVVLLSQSGRVSCSLLTPAVLSLLELRDHFCFAIGTDATAQLWDLQLSQSLFRTSIRSLFGFSPDIPRIVHTFVSAKGLPVIVLSNGDAFAFSPSLQSWLSLPIGRDFVASKLCSMQSIAKVLPDGLIAALLGVSKIEKTSSSNSFPPQRAEMAEAKEESEMEMLLRMTRELTSWEEFRLLTVVYAQLLLSRGKRAKLVEFLAELRSLSQVHDEFPLSTIVADLRPLLAKRGEGGVFDFEGLFGTKGGRGTETTKGRERKATTDGETTKATDRTMDNLLFAD</sequence>
<dbReference type="Pfam" id="PF07569">
    <property type="entry name" value="Hira"/>
    <property type="match status" value="1"/>
</dbReference>
<evidence type="ECO:0000256" key="6">
    <source>
        <dbReference type="SAM" id="MobiDB-lite"/>
    </source>
</evidence>
<comment type="caution">
    <text evidence="8">The sequence shown here is derived from an EMBL/GenBank/DDBJ whole genome shotgun (WGS) entry which is preliminary data.</text>
</comment>
<evidence type="ECO:0000256" key="1">
    <source>
        <dbReference type="ARBA" id="ARBA00004123"/>
    </source>
</evidence>
<dbReference type="GO" id="GO:0005634">
    <property type="term" value="C:nucleus"/>
    <property type="evidence" value="ECO:0007669"/>
    <property type="project" value="UniProtKB-SubCell"/>
</dbReference>
<keyword evidence="4" id="KW-0156">Chromatin regulator</keyword>
<dbReference type="Proteomes" id="UP001620626">
    <property type="component" value="Unassembled WGS sequence"/>
</dbReference>
<dbReference type="InterPro" id="IPR011494">
    <property type="entry name" value="HIRA-like_C"/>
</dbReference>
<accession>A0ABD2I2E3</accession>